<dbReference type="Proteomes" id="UP000216316">
    <property type="component" value="Unassembled WGS sequence"/>
</dbReference>
<keyword evidence="4" id="KW-1185">Reference proteome</keyword>
<comment type="caution">
    <text evidence="2">The sequence shown here is derived from an EMBL/GenBank/DDBJ whole genome shotgun (WGS) entry which is preliminary data.</text>
</comment>
<name>A0A256LCU4_9LACO</name>
<reference evidence="2 3" key="1">
    <citation type="submission" date="2017-04" db="EMBL/GenBank/DDBJ databases">
        <authorList>
            <person name="Afonso C.L."/>
            <person name="Miller P.J."/>
            <person name="Scott M.A."/>
            <person name="Spackman E."/>
            <person name="Goraichik I."/>
            <person name="Dimitrov K.M."/>
            <person name="Suarez D.L."/>
            <person name="Swayne D.E."/>
        </authorList>
    </citation>
    <scope>NUCLEOTIDE SEQUENCE [LARGE SCALE GENOMIC DNA]</scope>
    <source>
        <strain evidence="2 3">609q</strain>
    </source>
</reference>
<dbReference type="AlphaFoldDB" id="A0A256LCU4"/>
<proteinExistence type="predicted"/>
<accession>A0A256LCU4</accession>
<evidence type="ECO:0000313" key="2">
    <source>
        <dbReference type="EMBL" id="OYR90973.1"/>
    </source>
</evidence>
<evidence type="ECO:0000313" key="3">
    <source>
        <dbReference type="Proteomes" id="UP000215828"/>
    </source>
</evidence>
<evidence type="ECO:0000313" key="1">
    <source>
        <dbReference type="EMBL" id="OYR87352.1"/>
    </source>
</evidence>
<organism evidence="2 3">
    <name type="scientific">Lactobacillus taiwanensis</name>
    <dbReference type="NCBI Taxonomy" id="508451"/>
    <lineage>
        <taxon>Bacteria</taxon>
        <taxon>Bacillati</taxon>
        <taxon>Bacillota</taxon>
        <taxon>Bacilli</taxon>
        <taxon>Lactobacillales</taxon>
        <taxon>Lactobacillaceae</taxon>
        <taxon>Lactobacillus</taxon>
    </lineage>
</organism>
<dbReference type="Proteomes" id="UP000215828">
    <property type="component" value="Unassembled WGS sequence"/>
</dbReference>
<dbReference type="EMBL" id="NGNX01000033">
    <property type="protein sequence ID" value="OYR90973.1"/>
    <property type="molecule type" value="Genomic_DNA"/>
</dbReference>
<reference evidence="3 4" key="3">
    <citation type="submission" date="2017-09" db="EMBL/GenBank/DDBJ databases">
        <title>Tripartite evolution among Lactobacillus johnsonii, Lactobacillus taiwanensis, Lactobacillus reuteri and their rodent host.</title>
        <authorList>
            <person name="Wang T."/>
            <person name="Knowles S."/>
            <person name="Cheng C."/>
        </authorList>
    </citation>
    <scope>NUCLEOTIDE SEQUENCE [LARGE SCALE GENOMIC DNA]</scope>
    <source>
        <strain evidence="2 3">609q</strain>
        <strain evidence="1 4">609u</strain>
    </source>
</reference>
<protein>
    <submittedName>
        <fullName evidence="2">Uncharacterized protein</fullName>
    </submittedName>
</protein>
<evidence type="ECO:0000313" key="4">
    <source>
        <dbReference type="Proteomes" id="UP000216316"/>
    </source>
</evidence>
<reference evidence="1 4" key="2">
    <citation type="submission" date="2017-05" db="EMBL/GenBank/DDBJ databases">
        <authorList>
            <person name="Lin X.B."/>
            <person name="Stothard P."/>
            <person name="Tasseva G."/>
            <person name="Walter J."/>
        </authorList>
    </citation>
    <scope>NUCLEOTIDE SEQUENCE [LARGE SCALE GENOMIC DNA]</scope>
    <source>
        <strain evidence="1 4">609u</strain>
    </source>
</reference>
<sequence length="143" mass="16806">MASIVNLVHEAENEYGSIAKAPINCKQFVKVRSILKFKDPKIEQVDVIRILGFIERGYVATEIASICRVSLSTVQKVARQNDLKFHQIYRYEYKSNDGKHYLSASRKAMLNRFPSYLIKKTFIRYKDVQPGTFYYEKGKWNWK</sequence>
<gene>
    <name evidence="1" type="ORF">CBF53_07840</name>
    <name evidence="2" type="ORF">CBF70_07285</name>
</gene>
<dbReference type="RefSeq" id="WP_094496543.1">
    <property type="nucleotide sequence ID" value="NZ_NGNV01000044.1"/>
</dbReference>
<dbReference type="EMBL" id="NGNV01000044">
    <property type="protein sequence ID" value="OYR87352.1"/>
    <property type="molecule type" value="Genomic_DNA"/>
</dbReference>